<dbReference type="EMBL" id="QGNW01000189">
    <property type="protein sequence ID" value="RVW86845.1"/>
    <property type="molecule type" value="Genomic_DNA"/>
</dbReference>
<feature type="domain" description="Reverse transcriptase Ty1/copia-type" evidence="1">
    <location>
        <begin position="116"/>
        <end position="200"/>
    </location>
</feature>
<dbReference type="InterPro" id="IPR043502">
    <property type="entry name" value="DNA/RNA_pol_sf"/>
</dbReference>
<accession>A0A438HQX1</accession>
<dbReference type="Pfam" id="PF07727">
    <property type="entry name" value="RVT_2"/>
    <property type="match status" value="2"/>
</dbReference>
<evidence type="ECO:0000313" key="2">
    <source>
        <dbReference type="EMBL" id="RVW86845.1"/>
    </source>
</evidence>
<gene>
    <name evidence="2" type="primary">POLX_2291</name>
    <name evidence="2" type="ORF">CK203_036076</name>
</gene>
<dbReference type="InterPro" id="IPR013103">
    <property type="entry name" value="RVT_2"/>
</dbReference>
<reference evidence="2 3" key="1">
    <citation type="journal article" date="2018" name="PLoS Genet.">
        <title>Population sequencing reveals clonal diversity and ancestral inbreeding in the grapevine cultivar Chardonnay.</title>
        <authorList>
            <person name="Roach M.J."/>
            <person name="Johnson D.L."/>
            <person name="Bohlmann J."/>
            <person name="van Vuuren H.J."/>
            <person name="Jones S.J."/>
            <person name="Pretorius I.S."/>
            <person name="Schmidt S.A."/>
            <person name="Borneman A.R."/>
        </authorList>
    </citation>
    <scope>NUCLEOTIDE SEQUENCE [LARGE SCALE GENOMIC DNA]</scope>
    <source>
        <strain evidence="3">cv. Chardonnay</strain>
        <tissue evidence="2">Leaf</tissue>
    </source>
</reference>
<evidence type="ECO:0000259" key="1">
    <source>
        <dbReference type="Pfam" id="PF07727"/>
    </source>
</evidence>
<organism evidence="2 3">
    <name type="scientific">Vitis vinifera</name>
    <name type="common">Grape</name>
    <dbReference type="NCBI Taxonomy" id="29760"/>
    <lineage>
        <taxon>Eukaryota</taxon>
        <taxon>Viridiplantae</taxon>
        <taxon>Streptophyta</taxon>
        <taxon>Embryophyta</taxon>
        <taxon>Tracheophyta</taxon>
        <taxon>Spermatophyta</taxon>
        <taxon>Magnoliopsida</taxon>
        <taxon>eudicotyledons</taxon>
        <taxon>Gunneridae</taxon>
        <taxon>Pentapetalae</taxon>
        <taxon>rosids</taxon>
        <taxon>Vitales</taxon>
        <taxon>Vitaceae</taxon>
        <taxon>Viteae</taxon>
        <taxon>Vitis</taxon>
    </lineage>
</organism>
<evidence type="ECO:0000313" key="3">
    <source>
        <dbReference type="Proteomes" id="UP000288805"/>
    </source>
</evidence>
<dbReference type="AlphaFoldDB" id="A0A438HQX1"/>
<dbReference type="PANTHER" id="PTHR43383:SF2">
    <property type="entry name" value="AMIDOHYDROLASE 2 FAMILY PROTEIN"/>
    <property type="match status" value="1"/>
</dbReference>
<dbReference type="PANTHER" id="PTHR43383">
    <property type="entry name" value="NODULIN 6"/>
    <property type="match status" value="1"/>
</dbReference>
<feature type="domain" description="Reverse transcriptase Ty1/copia-type" evidence="1">
    <location>
        <begin position="7"/>
        <end position="114"/>
    </location>
</feature>
<protein>
    <submittedName>
        <fullName evidence="2">Retrovirus-related Pol polyprotein from transposon TNT 1-94</fullName>
    </submittedName>
</protein>
<dbReference type="Proteomes" id="UP000288805">
    <property type="component" value="Unassembled WGS sequence"/>
</dbReference>
<sequence>MKVVQKNNTWKIIDLPGGKRSVARKWVFTVTCNPDRKVERYKARLVAKEFTQTVKINYSKTFVPIAKLNSIRILLSLAANFDWPLYQLHIKNAFLNGELVEEVHMELPLGFFDDQGLRRHGYSQGHADHTMFYRHSLDGKFAILIMYVDDIILTEDDIERMEKLKRVPTSEFEVKDLIFLRYFLSIEVARTTEEGNLDEKTSINKGRYQHLVDHMEEVHRILRYLKTTPITWRSKKQSVVARSSARAKFYAIAHGICEGSNYSRFTVLSSQTNLHSDVFFKGVSKDWLKYITFRKYTKERPSKLSSASSPQKNHANSVGFLLVKSVLPKSLQKEKKLAATEFSLGEVQEHMVN</sequence>
<proteinExistence type="predicted"/>
<comment type="caution">
    <text evidence="2">The sequence shown here is derived from an EMBL/GenBank/DDBJ whole genome shotgun (WGS) entry which is preliminary data.</text>
</comment>
<name>A0A438HQX1_VITVI</name>
<dbReference type="SUPFAM" id="SSF56672">
    <property type="entry name" value="DNA/RNA polymerases"/>
    <property type="match status" value="1"/>
</dbReference>